<reference evidence="4" key="1">
    <citation type="journal article" date="2019" name="Int. J. Syst. Evol. Microbiol.">
        <title>The Global Catalogue of Microorganisms (GCM) 10K type strain sequencing project: providing services to taxonomists for standard genome sequencing and annotation.</title>
        <authorList>
            <consortium name="The Broad Institute Genomics Platform"/>
            <consortium name="The Broad Institute Genome Sequencing Center for Infectious Disease"/>
            <person name="Wu L."/>
            <person name="Ma J."/>
        </authorList>
    </citation>
    <scope>NUCLEOTIDE SEQUENCE [LARGE SCALE GENOMIC DNA]</scope>
    <source>
        <strain evidence="4">NBRC 110044</strain>
    </source>
</reference>
<dbReference type="InterPro" id="IPR037914">
    <property type="entry name" value="SpoVT-AbrB_sf"/>
</dbReference>
<dbReference type="Proteomes" id="UP001156706">
    <property type="component" value="Unassembled WGS sequence"/>
</dbReference>
<proteinExistence type="predicted"/>
<evidence type="ECO:0000313" key="3">
    <source>
        <dbReference type="EMBL" id="GLR13197.1"/>
    </source>
</evidence>
<dbReference type="Pfam" id="PF04014">
    <property type="entry name" value="MazE_antitoxin"/>
    <property type="match status" value="1"/>
</dbReference>
<evidence type="ECO:0000259" key="2">
    <source>
        <dbReference type="PROSITE" id="PS51740"/>
    </source>
</evidence>
<sequence>MSQVSLRKVGSSFVTTIPAELVSSLHLAEGQKFEITSENGRLLLTPVDEAFSEGWRAYQEVLEQYRPAFQKLADL</sequence>
<evidence type="ECO:0000256" key="1">
    <source>
        <dbReference type="PROSITE-ProRule" id="PRU01076"/>
    </source>
</evidence>
<dbReference type="PROSITE" id="PS51740">
    <property type="entry name" value="SPOVT_ABRB"/>
    <property type="match status" value="1"/>
</dbReference>
<accession>A0ABQ5YHR6</accession>
<dbReference type="EMBL" id="BSOG01000002">
    <property type="protein sequence ID" value="GLR13197.1"/>
    <property type="molecule type" value="Genomic_DNA"/>
</dbReference>
<dbReference type="SMART" id="SM00966">
    <property type="entry name" value="SpoVT_AbrB"/>
    <property type="match status" value="1"/>
</dbReference>
<protein>
    <recommendedName>
        <fullName evidence="2">SpoVT-AbrB domain-containing protein</fullName>
    </recommendedName>
</protein>
<dbReference type="RefSeq" id="WP_284196307.1">
    <property type="nucleotide sequence ID" value="NZ_BSOG01000002.1"/>
</dbReference>
<dbReference type="InterPro" id="IPR007159">
    <property type="entry name" value="SpoVT-AbrB_dom"/>
</dbReference>
<keyword evidence="1" id="KW-0238">DNA-binding</keyword>
<dbReference type="Gene3D" id="2.10.260.10">
    <property type="match status" value="1"/>
</dbReference>
<comment type="caution">
    <text evidence="3">The sequence shown here is derived from an EMBL/GenBank/DDBJ whole genome shotgun (WGS) entry which is preliminary data.</text>
</comment>
<gene>
    <name evidence="3" type="ORF">GCM10007907_19870</name>
</gene>
<organism evidence="3 4">
    <name type="scientific">Chitinimonas prasina</name>
    <dbReference type="NCBI Taxonomy" id="1434937"/>
    <lineage>
        <taxon>Bacteria</taxon>
        <taxon>Pseudomonadati</taxon>
        <taxon>Pseudomonadota</taxon>
        <taxon>Betaproteobacteria</taxon>
        <taxon>Neisseriales</taxon>
        <taxon>Chitinibacteraceae</taxon>
        <taxon>Chitinimonas</taxon>
    </lineage>
</organism>
<keyword evidence="4" id="KW-1185">Reference proteome</keyword>
<feature type="domain" description="SpoVT-AbrB" evidence="2">
    <location>
        <begin position="4"/>
        <end position="49"/>
    </location>
</feature>
<name>A0ABQ5YHR6_9NEIS</name>
<dbReference type="SUPFAM" id="SSF89447">
    <property type="entry name" value="AbrB/MazE/MraZ-like"/>
    <property type="match status" value="1"/>
</dbReference>
<evidence type="ECO:0000313" key="4">
    <source>
        <dbReference type="Proteomes" id="UP001156706"/>
    </source>
</evidence>